<dbReference type="GO" id="GO:0019005">
    <property type="term" value="C:SCF ubiquitin ligase complex"/>
    <property type="evidence" value="ECO:0007669"/>
    <property type="project" value="TreeGrafter"/>
</dbReference>
<organism evidence="1 2">
    <name type="scientific">Aphanomyces astaci</name>
    <name type="common">Crayfish plague agent</name>
    <dbReference type="NCBI Taxonomy" id="112090"/>
    <lineage>
        <taxon>Eukaryota</taxon>
        <taxon>Sar</taxon>
        <taxon>Stramenopiles</taxon>
        <taxon>Oomycota</taxon>
        <taxon>Saprolegniomycetes</taxon>
        <taxon>Saprolegniales</taxon>
        <taxon>Verrucalvaceae</taxon>
        <taxon>Aphanomyces</taxon>
    </lineage>
</organism>
<dbReference type="InterPro" id="IPR006553">
    <property type="entry name" value="Leu-rich_rpt_Cys-con_subtyp"/>
</dbReference>
<accession>A0A418CYA8</accession>
<dbReference type="SMART" id="SM00367">
    <property type="entry name" value="LRR_CC"/>
    <property type="match status" value="4"/>
</dbReference>
<comment type="caution">
    <text evidence="1">The sequence shown here is derived from an EMBL/GenBank/DDBJ whole genome shotgun (WGS) entry which is preliminary data.</text>
</comment>
<dbReference type="EMBL" id="QUTG01004818">
    <property type="protein sequence ID" value="RHY87112.1"/>
    <property type="molecule type" value="Genomic_DNA"/>
</dbReference>
<dbReference type="Gene3D" id="3.80.10.10">
    <property type="entry name" value="Ribonuclease Inhibitor"/>
    <property type="match status" value="2"/>
</dbReference>
<dbReference type="PANTHER" id="PTHR13318">
    <property type="entry name" value="PARTNER OF PAIRED, ISOFORM B-RELATED"/>
    <property type="match status" value="1"/>
</dbReference>
<evidence type="ECO:0000313" key="2">
    <source>
        <dbReference type="Proteomes" id="UP000285712"/>
    </source>
</evidence>
<dbReference type="GO" id="GO:0031146">
    <property type="term" value="P:SCF-dependent proteasomal ubiquitin-dependent protein catabolic process"/>
    <property type="evidence" value="ECO:0007669"/>
    <property type="project" value="TreeGrafter"/>
</dbReference>
<dbReference type="PANTHER" id="PTHR13318:SF190">
    <property type="entry name" value="PARTNER OF PAIRED, ISOFORM B"/>
    <property type="match status" value="1"/>
</dbReference>
<name>A0A418CYA8_APHAT</name>
<dbReference type="SUPFAM" id="SSF52047">
    <property type="entry name" value="RNI-like"/>
    <property type="match status" value="1"/>
</dbReference>
<reference evidence="1 2" key="1">
    <citation type="submission" date="2018-08" db="EMBL/GenBank/DDBJ databases">
        <title>Aphanomyces genome sequencing and annotation.</title>
        <authorList>
            <person name="Minardi D."/>
            <person name="Oidtmann B."/>
            <person name="Van Der Giezen M."/>
            <person name="Studholme D.J."/>
        </authorList>
    </citation>
    <scope>NUCLEOTIDE SEQUENCE [LARGE SCALE GENOMIC DNA]</scope>
    <source>
        <strain evidence="1 2">Sv</strain>
    </source>
</reference>
<dbReference type="AlphaFoldDB" id="A0A418CYA8"/>
<evidence type="ECO:0000313" key="1">
    <source>
        <dbReference type="EMBL" id="RHY87112.1"/>
    </source>
</evidence>
<dbReference type="Proteomes" id="UP000285712">
    <property type="component" value="Unassembled WGS sequence"/>
</dbReference>
<sequence length="358" mass="38854">MSKRHLSPSPKTPTVLRKKREKAPVAVQALAQALFSGYVDSFVIIRVLSLVSRDLSTHGARIVRSLDLHATLRPHKLLSQCVLRRYHAGLLSLSLQWTPSTTDATVALIASSLPQLTNLNLHGCHKLTNDALATISAALPSLTSLDLSFCSGLTDPTPLSSLEHLQTLNLAMCSNLPKTTLTHLPTSLTSLDIGCTGSIDATACLRRFDRLQSLDLSGCSTVDANDIVTFTQATAPRLRHLSLAHCHSVHLSDLWHQWPQLPALKVLILRGIRGGSKPTATWTDRVKACCPSLTFLDISCSDHAGSIKKDLREMMPDLSVHDGHADFPIVACACDADDEGPRGVRRPADRVLVIRHAP</sequence>
<protein>
    <recommendedName>
        <fullName evidence="3">RNI-like protein</fullName>
    </recommendedName>
</protein>
<dbReference type="VEuPathDB" id="FungiDB:H257_12624"/>
<proteinExistence type="predicted"/>
<gene>
    <name evidence="1" type="ORF">DYB35_010350</name>
</gene>
<dbReference type="InterPro" id="IPR032675">
    <property type="entry name" value="LRR_dom_sf"/>
</dbReference>
<evidence type="ECO:0008006" key="3">
    <source>
        <dbReference type="Google" id="ProtNLM"/>
    </source>
</evidence>